<keyword evidence="2" id="KW-0812">Transmembrane</keyword>
<evidence type="ECO:0000313" key="6">
    <source>
        <dbReference type="Proteomes" id="UP001549119"/>
    </source>
</evidence>
<sequence length="117" mass="12363">MPLGLCRAESRIKEPRTHTLSVEPRAHSHAFPGDRHDLPRRRTGAVAALAAVARLAGIVGGACLGSMALGADGWRLSTRAPVLGIAALAYHLARRHADDRRFGIGRFGDLAPSPAPC</sequence>
<proteinExistence type="predicted"/>
<dbReference type="RefSeq" id="WP_199825809.1">
    <property type="nucleotide sequence ID" value="NZ_JBEPNV010000001.1"/>
</dbReference>
<keyword evidence="3" id="KW-1133">Transmembrane helix</keyword>
<accession>A0ABV2NH70</accession>
<evidence type="ECO:0000313" key="5">
    <source>
        <dbReference type="EMBL" id="MET3865844.1"/>
    </source>
</evidence>
<comment type="subcellular location">
    <subcellularLocation>
        <location evidence="1">Membrane</location>
        <topology evidence="1">Multi-pass membrane protein</topology>
    </subcellularLocation>
</comment>
<protein>
    <submittedName>
        <fullName evidence="5">Co/Zn/Cd efflux system component</fullName>
    </submittedName>
</protein>
<evidence type="ECO:0000256" key="3">
    <source>
        <dbReference type="ARBA" id="ARBA00022989"/>
    </source>
</evidence>
<evidence type="ECO:0000256" key="2">
    <source>
        <dbReference type="ARBA" id="ARBA00022692"/>
    </source>
</evidence>
<organism evidence="5 6">
    <name type="scientific">Methylobacterium radiotolerans</name>
    <dbReference type="NCBI Taxonomy" id="31998"/>
    <lineage>
        <taxon>Bacteria</taxon>
        <taxon>Pseudomonadati</taxon>
        <taxon>Pseudomonadota</taxon>
        <taxon>Alphaproteobacteria</taxon>
        <taxon>Hyphomicrobiales</taxon>
        <taxon>Methylobacteriaceae</taxon>
        <taxon>Methylobacterium</taxon>
    </lineage>
</organism>
<evidence type="ECO:0000256" key="4">
    <source>
        <dbReference type="ARBA" id="ARBA00023136"/>
    </source>
</evidence>
<dbReference type="EMBL" id="JBEPNW010000002">
    <property type="protein sequence ID" value="MET3865844.1"/>
    <property type="molecule type" value="Genomic_DNA"/>
</dbReference>
<gene>
    <name evidence="5" type="ORF">ABIC20_003153</name>
</gene>
<dbReference type="Proteomes" id="UP001549119">
    <property type="component" value="Unassembled WGS sequence"/>
</dbReference>
<dbReference type="SUPFAM" id="SSF161111">
    <property type="entry name" value="Cation efflux protein transmembrane domain-like"/>
    <property type="match status" value="1"/>
</dbReference>
<keyword evidence="4" id="KW-0472">Membrane</keyword>
<name>A0ABV2NH70_9HYPH</name>
<dbReference type="InterPro" id="IPR027469">
    <property type="entry name" value="Cation_efflux_TMD_sf"/>
</dbReference>
<reference evidence="5 6" key="1">
    <citation type="submission" date="2024-06" db="EMBL/GenBank/DDBJ databases">
        <title>Genomics of switchgrass bacterial isolates.</title>
        <authorList>
            <person name="Shade A."/>
        </authorList>
    </citation>
    <scope>NUCLEOTIDE SEQUENCE [LARGE SCALE GENOMIC DNA]</scope>
    <source>
        <strain evidence="5 6">PvP084</strain>
    </source>
</reference>
<comment type="caution">
    <text evidence="5">The sequence shown here is derived from an EMBL/GenBank/DDBJ whole genome shotgun (WGS) entry which is preliminary data.</text>
</comment>
<keyword evidence="6" id="KW-1185">Reference proteome</keyword>
<evidence type="ECO:0000256" key="1">
    <source>
        <dbReference type="ARBA" id="ARBA00004141"/>
    </source>
</evidence>